<dbReference type="EMBL" id="CAJRGZ010000027">
    <property type="protein sequence ID" value="CAG5182954.1"/>
    <property type="molecule type" value="Genomic_DNA"/>
</dbReference>
<dbReference type="PANTHER" id="PTHR24126:SF14">
    <property type="entry name" value="ANK_REP_REGION DOMAIN-CONTAINING PROTEIN"/>
    <property type="match status" value="1"/>
</dbReference>
<accession>A0A8J2IE18</accession>
<dbReference type="SMART" id="SM00248">
    <property type="entry name" value="ANK"/>
    <property type="match status" value="9"/>
</dbReference>
<evidence type="ECO:0000256" key="3">
    <source>
        <dbReference type="PROSITE-ProRule" id="PRU00023"/>
    </source>
</evidence>
<name>A0A8J2IE18_9PLEO</name>
<dbReference type="GeneID" id="67010577"/>
<dbReference type="OrthoDB" id="3687132at2759"/>
<evidence type="ECO:0000256" key="2">
    <source>
        <dbReference type="ARBA" id="ARBA00023043"/>
    </source>
</evidence>
<dbReference type="Gene3D" id="3.40.50.300">
    <property type="entry name" value="P-loop containing nucleotide triphosphate hydrolases"/>
    <property type="match status" value="1"/>
</dbReference>
<keyword evidence="1" id="KW-0677">Repeat</keyword>
<protein>
    <recommendedName>
        <fullName evidence="4">NACHT domain-containing protein</fullName>
    </recommendedName>
</protein>
<dbReference type="InterPro" id="IPR002110">
    <property type="entry name" value="Ankyrin_rpt"/>
</dbReference>
<evidence type="ECO:0000256" key="1">
    <source>
        <dbReference type="ARBA" id="ARBA00022737"/>
    </source>
</evidence>
<keyword evidence="2 3" id="KW-0040">ANK repeat</keyword>
<evidence type="ECO:0000313" key="5">
    <source>
        <dbReference type="EMBL" id="CAG5182954.1"/>
    </source>
</evidence>
<dbReference type="AlphaFoldDB" id="A0A8J2IE18"/>
<dbReference type="Proteomes" id="UP000676310">
    <property type="component" value="Unassembled WGS sequence"/>
</dbReference>
<dbReference type="Pfam" id="PF00023">
    <property type="entry name" value="Ank"/>
    <property type="match status" value="1"/>
</dbReference>
<comment type="caution">
    <text evidence="5">The sequence shown here is derived from an EMBL/GenBank/DDBJ whole genome shotgun (WGS) entry which is preliminary data.</text>
</comment>
<feature type="domain" description="NACHT" evidence="4">
    <location>
        <begin position="77"/>
        <end position="232"/>
    </location>
</feature>
<dbReference type="SUPFAM" id="SSF52540">
    <property type="entry name" value="P-loop containing nucleoside triphosphate hydrolases"/>
    <property type="match status" value="1"/>
</dbReference>
<dbReference type="InterPro" id="IPR036770">
    <property type="entry name" value="Ankyrin_rpt-contain_sf"/>
</dbReference>
<feature type="repeat" description="ANK" evidence="3">
    <location>
        <begin position="794"/>
        <end position="827"/>
    </location>
</feature>
<dbReference type="Pfam" id="PF12796">
    <property type="entry name" value="Ank_2"/>
    <property type="match status" value="3"/>
</dbReference>
<gene>
    <name evidence="5" type="ORF">ALTATR162_LOCUS10418</name>
</gene>
<keyword evidence="6" id="KW-1185">Reference proteome</keyword>
<dbReference type="Gene3D" id="1.25.40.20">
    <property type="entry name" value="Ankyrin repeat-containing domain"/>
    <property type="match status" value="1"/>
</dbReference>
<evidence type="ECO:0000259" key="4">
    <source>
        <dbReference type="PROSITE" id="PS50837"/>
    </source>
</evidence>
<dbReference type="PANTHER" id="PTHR24126">
    <property type="entry name" value="ANKYRIN REPEAT, PH AND SEC7 DOMAIN CONTAINING PROTEIN SECG-RELATED"/>
    <property type="match status" value="1"/>
</dbReference>
<dbReference type="PROSITE" id="PS50088">
    <property type="entry name" value="ANK_REPEAT"/>
    <property type="match status" value="3"/>
</dbReference>
<dbReference type="InterPro" id="IPR056884">
    <property type="entry name" value="NPHP3-like_N"/>
</dbReference>
<feature type="repeat" description="ANK" evidence="3">
    <location>
        <begin position="896"/>
        <end position="928"/>
    </location>
</feature>
<dbReference type="PROSITE" id="PS50297">
    <property type="entry name" value="ANK_REP_REGION"/>
    <property type="match status" value="1"/>
</dbReference>
<evidence type="ECO:0000313" key="6">
    <source>
        <dbReference type="Proteomes" id="UP000676310"/>
    </source>
</evidence>
<dbReference type="Pfam" id="PF24883">
    <property type="entry name" value="NPHP3_N"/>
    <property type="match status" value="1"/>
</dbReference>
<dbReference type="RefSeq" id="XP_043173989.1">
    <property type="nucleotide sequence ID" value="XM_043318054.1"/>
</dbReference>
<proteinExistence type="predicted"/>
<dbReference type="SUPFAM" id="SSF48403">
    <property type="entry name" value="Ankyrin repeat"/>
    <property type="match status" value="1"/>
</dbReference>
<reference evidence="5" key="1">
    <citation type="submission" date="2021-05" db="EMBL/GenBank/DDBJ databases">
        <authorList>
            <person name="Stam R."/>
        </authorList>
    </citation>
    <scope>NUCLEOTIDE SEQUENCE</scope>
    <source>
        <strain evidence="5">CS162</strain>
    </source>
</reference>
<organism evidence="5 6">
    <name type="scientific">Alternaria atra</name>
    <dbReference type="NCBI Taxonomy" id="119953"/>
    <lineage>
        <taxon>Eukaryota</taxon>
        <taxon>Fungi</taxon>
        <taxon>Dikarya</taxon>
        <taxon>Ascomycota</taxon>
        <taxon>Pezizomycotina</taxon>
        <taxon>Dothideomycetes</taxon>
        <taxon>Pleosporomycetidae</taxon>
        <taxon>Pleosporales</taxon>
        <taxon>Pleosporineae</taxon>
        <taxon>Pleosporaceae</taxon>
        <taxon>Alternaria</taxon>
        <taxon>Alternaria sect. Ulocladioides</taxon>
    </lineage>
</organism>
<dbReference type="InterPro" id="IPR027417">
    <property type="entry name" value="P-loop_NTPase"/>
</dbReference>
<dbReference type="InterPro" id="IPR007111">
    <property type="entry name" value="NACHT_NTPase"/>
</dbReference>
<dbReference type="PROSITE" id="PS50837">
    <property type="entry name" value="NACHT"/>
    <property type="match status" value="1"/>
</dbReference>
<feature type="repeat" description="ANK" evidence="3">
    <location>
        <begin position="692"/>
        <end position="717"/>
    </location>
</feature>
<sequence>MKRLTRTALLNREMAMKADRTSSNQSLSETERSCMVLLNSIYLAEYKAQLPTPVQGTCSWILSHPAYLAWLTAEETKLLWITGEPGCGKTMLSAYLTDHLRLDRATSAKSQVFFFFCDDKVKSQRDANAILRAILYQIVQQRRKLIKYVKTRFELDGPSLANSFPALWELFLKIITDSTSGAVRIIVDAIDECEVKTRNSFLNAIMRLVNEPQDVHPQSQNCIKFLITSRPSLGNSYNLTGLMKNRLPIEQDQGNVIEDVKLVIRSKVGEIANKFHCDDDTRSYLERVLYSRSDQSFLWLNMVLHSLETSPKASKRDFERIIDTFPQNLEATYNRFLRGISFGDREDAGKILRLLIGSSRHLTLVEINTAFTIDQDHKSVADVVNDLQISISSTLQNVVGSFVRIREMNQISHEDSKVSLIHQSAKEYLTDLALRSPDGSVQSLAVPLSDAALGMSQACIQYLLLEEFQLDIFASERTSLETNSPNSYHSLPYADFDAMASGGPLDPDDHLGLNNFFKDSRDLDEEQCTLIAQKYRFFDYAATHWAEHYSLCEDIATKSVREAVSRLTTTPSYVLTNWLKYYWIKNNIEYSFPDTFETIEVAAFFNLAMLLSEIIKKAEFDNDARKHQALFWAARMSSLKCIKVLLQHGANPNGIGIDRQTPLTISAQYGHVDAVQMLLNEPCTDVTSKGKSGRSALSFAAGNGHLEVVEALLEYGAFRIDDQDNARWTPLFWAVSGDHESIVQLLLKQPLININQVDKHGRSVLSWAAGEGARRALKVLLRHPSIDLNLRDVEGHSPLLWAARNGQSEVVSTLMHKTGIDKAAKDKDLRNAISWACQGGHTNTLRTLLKNECGGEDDVDIDAWTPLLWALFVRSPATVEALLSTRRVQIDRQDSYGRTALIWAASYGYLDVVQLLVSWKASLLIKNQGGYTAANVARMEGQTEVWEFLEAQQGKEVETSVDE</sequence>